<dbReference type="STRING" id="525245.HMPREF0044_1288"/>
<evidence type="ECO:0000259" key="1">
    <source>
        <dbReference type="Pfam" id="PF13280"/>
    </source>
</evidence>
<dbReference type="eggNOG" id="COG2378">
    <property type="taxonomic scope" value="Bacteria"/>
</dbReference>
<dbReference type="OrthoDB" id="3268930at2"/>
<dbReference type="PANTHER" id="PTHR34580">
    <property type="match status" value="1"/>
</dbReference>
<reference evidence="2 3" key="1">
    <citation type="submission" date="2009-01" db="EMBL/GenBank/DDBJ databases">
        <authorList>
            <person name="Qin X."/>
            <person name="Bachman B."/>
            <person name="Battles P."/>
            <person name="Bell A."/>
            <person name="Bess C."/>
            <person name="Bickham C."/>
            <person name="Chaboub L."/>
            <person name="Chen D."/>
            <person name="Coyle M."/>
            <person name="Deiros D.R."/>
            <person name="Dinh H."/>
            <person name="Forbes L."/>
            <person name="Fowler G."/>
            <person name="Francisco L."/>
            <person name="Fu Q."/>
            <person name="Gubbala S."/>
            <person name="Hale W."/>
            <person name="Han Y."/>
            <person name="Hemphill L."/>
            <person name="Highlander S.K."/>
            <person name="Hirani K."/>
            <person name="Hogues M."/>
            <person name="Jackson L."/>
            <person name="Jakkamsetti A."/>
            <person name="Javaid M."/>
            <person name="Jiang H."/>
            <person name="Korchina V."/>
            <person name="Kovar C."/>
            <person name="Lara F."/>
            <person name="Lee S."/>
            <person name="Mata R."/>
            <person name="Mathew T."/>
            <person name="Moen C."/>
            <person name="Morales K."/>
            <person name="Munidasa M."/>
            <person name="Nazareth L."/>
            <person name="Ngo R."/>
            <person name="Nguyen L."/>
            <person name="Okwuonu G."/>
            <person name="Ongeri F."/>
            <person name="Patil S."/>
            <person name="Petrosino J."/>
            <person name="Pham C."/>
            <person name="Pham P."/>
            <person name="Pu L.-L."/>
            <person name="Puazo M."/>
            <person name="Raj R."/>
            <person name="Reid J."/>
            <person name="Rouhana J."/>
            <person name="Saada N."/>
            <person name="Shang Y."/>
            <person name="Simmons D."/>
            <person name="Thornton R."/>
            <person name="Warren J."/>
            <person name="Weissenberger G."/>
            <person name="Zhang J."/>
            <person name="Zhang L."/>
            <person name="Zhou C."/>
            <person name="Zhu D."/>
            <person name="Muzny D."/>
            <person name="Worley K."/>
            <person name="Gibbs R."/>
        </authorList>
    </citation>
    <scope>NUCLEOTIDE SEQUENCE [LARGE SCALE GENOMIC DNA]</scope>
    <source>
        <strain evidence="2 3">DSM 15436</strain>
    </source>
</reference>
<accession>C0W1J8</accession>
<dbReference type="Pfam" id="PF13280">
    <property type="entry name" value="WYL"/>
    <property type="match status" value="1"/>
</dbReference>
<dbReference type="InterPro" id="IPR051534">
    <property type="entry name" value="CBASS_pafABC_assoc_protein"/>
</dbReference>
<keyword evidence="3" id="KW-1185">Reference proteome</keyword>
<feature type="domain" description="WYL" evidence="1">
    <location>
        <begin position="141"/>
        <end position="203"/>
    </location>
</feature>
<protein>
    <recommendedName>
        <fullName evidence="1">WYL domain-containing protein</fullName>
    </recommendedName>
</protein>
<evidence type="ECO:0000313" key="3">
    <source>
        <dbReference type="Proteomes" id="UP000010301"/>
    </source>
</evidence>
<sequence length="330" mass="37052">MSDKIKGDVRVFTLMVTLQSFPRGLTRQQIFNVIPAYQQMGDAAERSFERDKEVIRDLGVVLEVIDLSSTESVYRLPKTENRSLKLNLAERSLLFNAASIWFGAEDFSDSARAFKHKVNAIGVSDLPAVKDQISGLSQVLDLLAALTEKRLVEFSYRKLKDDVAQIRRVLPLEVFAENSSLYLRAFDVFKAELRVFRLSRMGSCVGILEVAEPELVSAAELAFKNDDRGVQKFSPLLLVSETVAKQAGLWAVRYETSAGLPEIPEGVSGYSYWRGNPATAMQWLERCFELGSQVLVVEPLVLSERIKQLCSEFLERTDADGQFVEKGKLQ</sequence>
<dbReference type="HOGENOM" id="CLU_840992_0_0_11"/>
<dbReference type="EMBL" id="ACFG01000034">
    <property type="protein sequence ID" value="EEH63364.1"/>
    <property type="molecule type" value="Genomic_DNA"/>
</dbReference>
<dbReference type="Proteomes" id="UP000010301">
    <property type="component" value="Unassembled WGS sequence"/>
</dbReference>
<dbReference type="InterPro" id="IPR026881">
    <property type="entry name" value="WYL_dom"/>
</dbReference>
<name>C0W1J8_9ACTO</name>
<dbReference type="AlphaFoldDB" id="C0W1J8"/>
<gene>
    <name evidence="2" type="ORF">HMPREF0044_1288</name>
</gene>
<organism evidence="2 3">
    <name type="scientific">Gleimia coleocanis DSM 15436</name>
    <dbReference type="NCBI Taxonomy" id="525245"/>
    <lineage>
        <taxon>Bacteria</taxon>
        <taxon>Bacillati</taxon>
        <taxon>Actinomycetota</taxon>
        <taxon>Actinomycetes</taxon>
        <taxon>Actinomycetales</taxon>
        <taxon>Actinomycetaceae</taxon>
        <taxon>Gleimia</taxon>
    </lineage>
</organism>
<dbReference type="PANTHER" id="PTHR34580:SF3">
    <property type="entry name" value="PROTEIN PAFB"/>
    <property type="match status" value="1"/>
</dbReference>
<proteinExistence type="predicted"/>
<dbReference type="RefSeq" id="WP_006546146.1">
    <property type="nucleotide sequence ID" value="NZ_DS999540.1"/>
</dbReference>
<comment type="caution">
    <text evidence="2">The sequence shown here is derived from an EMBL/GenBank/DDBJ whole genome shotgun (WGS) entry which is preliminary data.</text>
</comment>
<dbReference type="PROSITE" id="PS52050">
    <property type="entry name" value="WYL"/>
    <property type="match status" value="1"/>
</dbReference>
<evidence type="ECO:0000313" key="2">
    <source>
        <dbReference type="EMBL" id="EEH63364.1"/>
    </source>
</evidence>